<dbReference type="Pfam" id="PF04299">
    <property type="entry name" value="FMN_bind_2"/>
    <property type="match status" value="1"/>
</dbReference>
<dbReference type="EMBL" id="PSNY01000015">
    <property type="protein sequence ID" value="PPE69138.1"/>
    <property type="molecule type" value="Genomic_DNA"/>
</dbReference>
<dbReference type="SUPFAM" id="SSF50475">
    <property type="entry name" value="FMN-binding split barrel"/>
    <property type="match status" value="1"/>
</dbReference>
<keyword evidence="2" id="KW-1185">Reference proteome</keyword>
<protein>
    <submittedName>
        <fullName evidence="1">Transcriptional regulator</fullName>
    </submittedName>
</protein>
<sequence>MYIPAAFAVPELDELHRIVREHPLGTLVTHGADGLDANHLPFELDTDAGPHGVLLAHVARANDVWQRVGDGAQVLVVFRGAQGYVSPNWYPSKALTHRHVPTWNYEAVHVHGRLRVRDDGTSVRRIVARLTRRHEAREPRPWKMGDAPAEYLDALLKMIIGIEVEIERIEGKRKLSQNREPGDFAGVVRALCDSGQEELARAMERVAPRG</sequence>
<dbReference type="AlphaFoldDB" id="A0A2S5T2M7"/>
<evidence type="ECO:0000313" key="2">
    <source>
        <dbReference type="Proteomes" id="UP000239406"/>
    </source>
</evidence>
<reference evidence="1 2" key="1">
    <citation type="submission" date="2018-02" db="EMBL/GenBank/DDBJ databases">
        <title>Reclassifiation of [Polyangium] brachysporum DSM 7029 as Guopingzhaonella breviflexa gen. nov., sp. nov., a member of the family Comamonadaceae.</title>
        <authorList>
            <person name="Tang B."/>
        </authorList>
    </citation>
    <scope>NUCLEOTIDE SEQUENCE [LARGE SCALE GENOMIC DNA]</scope>
    <source>
        <strain evidence="1 2">DSM 15344</strain>
    </source>
</reference>
<accession>A0A2S5T2M7</accession>
<dbReference type="RefSeq" id="WP_104358315.1">
    <property type="nucleotide sequence ID" value="NZ_CP064338.1"/>
</dbReference>
<dbReference type="Gene3D" id="2.30.110.10">
    <property type="entry name" value="Electron Transport, Fmn-binding Protein, Chain A"/>
    <property type="match status" value="1"/>
</dbReference>
<dbReference type="PIRSF" id="PIRSF010372">
    <property type="entry name" value="PaiB"/>
    <property type="match status" value="1"/>
</dbReference>
<gene>
    <name evidence="1" type="ORF">C1702_13915</name>
</gene>
<dbReference type="InterPro" id="IPR012349">
    <property type="entry name" value="Split_barrel_FMN-bd"/>
</dbReference>
<evidence type="ECO:0000313" key="1">
    <source>
        <dbReference type="EMBL" id="PPE69138.1"/>
    </source>
</evidence>
<name>A0A2S5T2M7_9BURK</name>
<proteinExistence type="predicted"/>
<dbReference type="InterPro" id="IPR007396">
    <property type="entry name" value="TR_PAI2-type"/>
</dbReference>
<comment type="caution">
    <text evidence="1">The sequence shown here is derived from an EMBL/GenBank/DDBJ whole genome shotgun (WGS) entry which is preliminary data.</text>
</comment>
<organism evidence="1 2">
    <name type="scientific">Caldimonas thermodepolymerans</name>
    <dbReference type="NCBI Taxonomy" id="215580"/>
    <lineage>
        <taxon>Bacteria</taxon>
        <taxon>Pseudomonadati</taxon>
        <taxon>Pseudomonadota</taxon>
        <taxon>Betaproteobacteria</taxon>
        <taxon>Burkholderiales</taxon>
        <taxon>Sphaerotilaceae</taxon>
        <taxon>Caldimonas</taxon>
    </lineage>
</organism>
<dbReference type="PANTHER" id="PTHR35802:SF1">
    <property type="entry name" value="PROTEASE SYNTHASE AND SPORULATION PROTEIN PAI 2"/>
    <property type="match status" value="1"/>
</dbReference>
<dbReference type="Proteomes" id="UP000239406">
    <property type="component" value="Unassembled WGS sequence"/>
</dbReference>
<dbReference type="PANTHER" id="PTHR35802">
    <property type="entry name" value="PROTEASE SYNTHASE AND SPORULATION PROTEIN PAI 2"/>
    <property type="match status" value="1"/>
</dbReference>